<organism evidence="2 3">
    <name type="scientific">Armillaria novae-zelandiae</name>
    <dbReference type="NCBI Taxonomy" id="153914"/>
    <lineage>
        <taxon>Eukaryota</taxon>
        <taxon>Fungi</taxon>
        <taxon>Dikarya</taxon>
        <taxon>Basidiomycota</taxon>
        <taxon>Agaricomycotina</taxon>
        <taxon>Agaricomycetes</taxon>
        <taxon>Agaricomycetidae</taxon>
        <taxon>Agaricales</taxon>
        <taxon>Marasmiineae</taxon>
        <taxon>Physalacriaceae</taxon>
        <taxon>Armillaria</taxon>
    </lineage>
</organism>
<reference evidence="2" key="1">
    <citation type="submission" date="2023-06" db="EMBL/GenBank/DDBJ databases">
        <authorList>
            <consortium name="Lawrence Berkeley National Laboratory"/>
            <person name="Ahrendt S."/>
            <person name="Sahu N."/>
            <person name="Indic B."/>
            <person name="Wong-Bajracharya J."/>
            <person name="Merenyi Z."/>
            <person name="Ke H.-M."/>
            <person name="Monk M."/>
            <person name="Kocsube S."/>
            <person name="Drula E."/>
            <person name="Lipzen A."/>
            <person name="Balint B."/>
            <person name="Henrissat B."/>
            <person name="Andreopoulos B."/>
            <person name="Martin F.M."/>
            <person name="Harder C.B."/>
            <person name="Rigling D."/>
            <person name="Ford K.L."/>
            <person name="Foster G.D."/>
            <person name="Pangilinan J."/>
            <person name="Papanicolaou A."/>
            <person name="Barry K."/>
            <person name="LaButti K."/>
            <person name="Viragh M."/>
            <person name="Koriabine M."/>
            <person name="Yan M."/>
            <person name="Riley R."/>
            <person name="Champramary S."/>
            <person name="Plett K.L."/>
            <person name="Tsai I.J."/>
            <person name="Slot J."/>
            <person name="Sipos G."/>
            <person name="Plett J."/>
            <person name="Nagy L.G."/>
            <person name="Grigoriev I.V."/>
        </authorList>
    </citation>
    <scope>NUCLEOTIDE SEQUENCE</scope>
    <source>
        <strain evidence="2">ICMP 16352</strain>
    </source>
</reference>
<comment type="caution">
    <text evidence="2">The sequence shown here is derived from an EMBL/GenBank/DDBJ whole genome shotgun (WGS) entry which is preliminary data.</text>
</comment>
<evidence type="ECO:0000256" key="1">
    <source>
        <dbReference type="SAM" id="Phobius"/>
    </source>
</evidence>
<protein>
    <submittedName>
        <fullName evidence="2">Uncharacterized protein</fullName>
    </submittedName>
</protein>
<evidence type="ECO:0000313" key="3">
    <source>
        <dbReference type="Proteomes" id="UP001175227"/>
    </source>
</evidence>
<keyword evidence="1" id="KW-1133">Transmembrane helix</keyword>
<keyword evidence="1" id="KW-0472">Membrane</keyword>
<dbReference type="EMBL" id="JAUEPR010000035">
    <property type="protein sequence ID" value="KAK0473060.1"/>
    <property type="molecule type" value="Genomic_DNA"/>
</dbReference>
<feature type="transmembrane region" description="Helical" evidence="1">
    <location>
        <begin position="96"/>
        <end position="118"/>
    </location>
</feature>
<keyword evidence="3" id="KW-1185">Reference proteome</keyword>
<accession>A0AA39NWM8</accession>
<dbReference type="AlphaFoldDB" id="A0AA39NWM8"/>
<name>A0AA39NWM8_9AGAR</name>
<evidence type="ECO:0000313" key="2">
    <source>
        <dbReference type="EMBL" id="KAK0473060.1"/>
    </source>
</evidence>
<keyword evidence="1" id="KW-0812">Transmembrane</keyword>
<sequence>MDIGVTSRYHRPSFSPAFNISVDGAECNTNISGDFQLPLDSLVARDCSSTLTASHICGRIRSPHSVRNHHKLPTSVQSTWQSTGDGDQNRVPRRVLVLNVLCTFYIALFLLSVIGSMLTSIASRLIFYIPSSAAVTQINSQRRFETQAGWLPYI</sequence>
<proteinExistence type="predicted"/>
<dbReference type="Proteomes" id="UP001175227">
    <property type="component" value="Unassembled WGS sequence"/>
</dbReference>
<gene>
    <name evidence="2" type="ORF">IW261DRAFT_718191</name>
</gene>